<dbReference type="SFLD" id="SFLDS00003">
    <property type="entry name" value="Haloacid_Dehalogenase"/>
    <property type="match status" value="1"/>
</dbReference>
<dbReference type="InterPro" id="IPR036412">
    <property type="entry name" value="HAD-like_sf"/>
</dbReference>
<evidence type="ECO:0000256" key="1">
    <source>
        <dbReference type="ARBA" id="ARBA00000830"/>
    </source>
</evidence>
<comment type="similarity">
    <text evidence="3">Belongs to the HAD-like hydrolase superfamily. CbbY/CbbZ/Gph/YieH family.</text>
</comment>
<proteinExistence type="inferred from homology"/>
<dbReference type="Pfam" id="PF13419">
    <property type="entry name" value="HAD_2"/>
    <property type="match status" value="1"/>
</dbReference>
<keyword evidence="6" id="KW-1185">Reference proteome</keyword>
<dbReference type="InterPro" id="IPR023214">
    <property type="entry name" value="HAD_sf"/>
</dbReference>
<gene>
    <name evidence="5" type="ORF">HS1_000680</name>
</gene>
<keyword evidence="5" id="KW-0378">Hydrolase</keyword>
<dbReference type="Gene3D" id="1.10.150.240">
    <property type="entry name" value="Putative phosphatase, domain 2"/>
    <property type="match status" value="1"/>
</dbReference>
<dbReference type="InterPro" id="IPR041492">
    <property type="entry name" value="HAD_2"/>
</dbReference>
<dbReference type="KEGG" id="daw:HS1_000680"/>
<evidence type="ECO:0000313" key="5">
    <source>
        <dbReference type="EMBL" id="AMM40485.1"/>
    </source>
</evidence>
<comment type="pathway">
    <text evidence="2">Organic acid metabolism; glycolate biosynthesis; glycolate from 2-phosphoglycolate: step 1/1.</text>
</comment>
<reference evidence="5 6" key="1">
    <citation type="submission" date="2015-10" db="EMBL/GenBank/DDBJ databases">
        <title>Candidatus Desulfofervidus auxilii, a hydrogenotrophic sulfate-reducing bacterium involved in the thermophilic anaerobic oxidation of methane.</title>
        <authorList>
            <person name="Krukenberg V."/>
            <person name="Richter M."/>
            <person name="Wegener G."/>
        </authorList>
    </citation>
    <scope>NUCLEOTIDE SEQUENCE [LARGE SCALE GENOMIC DNA]</scope>
    <source>
        <strain evidence="5 6">HS1</strain>
    </source>
</reference>
<dbReference type="OrthoDB" id="9781769at2"/>
<dbReference type="GO" id="GO:0006281">
    <property type="term" value="P:DNA repair"/>
    <property type="evidence" value="ECO:0007669"/>
    <property type="project" value="TreeGrafter"/>
</dbReference>
<dbReference type="GO" id="GO:0008967">
    <property type="term" value="F:phosphoglycolate phosphatase activity"/>
    <property type="evidence" value="ECO:0007669"/>
    <property type="project" value="UniProtKB-EC"/>
</dbReference>
<name>A0A7U4QJF8_DESA2</name>
<evidence type="ECO:0000256" key="4">
    <source>
        <dbReference type="ARBA" id="ARBA00013078"/>
    </source>
</evidence>
<dbReference type="SUPFAM" id="SSF56784">
    <property type="entry name" value="HAD-like"/>
    <property type="match status" value="1"/>
</dbReference>
<dbReference type="GO" id="GO:0005829">
    <property type="term" value="C:cytosol"/>
    <property type="evidence" value="ECO:0007669"/>
    <property type="project" value="TreeGrafter"/>
</dbReference>
<comment type="catalytic activity">
    <reaction evidence="1">
        <text>2-phosphoglycolate + H2O = glycolate + phosphate</text>
        <dbReference type="Rhea" id="RHEA:14369"/>
        <dbReference type="ChEBI" id="CHEBI:15377"/>
        <dbReference type="ChEBI" id="CHEBI:29805"/>
        <dbReference type="ChEBI" id="CHEBI:43474"/>
        <dbReference type="ChEBI" id="CHEBI:58033"/>
        <dbReference type="EC" id="3.1.3.18"/>
    </reaction>
</comment>
<evidence type="ECO:0000256" key="2">
    <source>
        <dbReference type="ARBA" id="ARBA00004818"/>
    </source>
</evidence>
<protein>
    <recommendedName>
        <fullName evidence="4">phosphoglycolate phosphatase</fullName>
        <ecNumber evidence="4">3.1.3.18</ecNumber>
    </recommendedName>
</protein>
<dbReference type="AlphaFoldDB" id="A0A7U4QJF8"/>
<dbReference type="Proteomes" id="UP000070560">
    <property type="component" value="Chromosome"/>
</dbReference>
<dbReference type="Gene3D" id="3.40.50.1000">
    <property type="entry name" value="HAD superfamily/HAD-like"/>
    <property type="match status" value="1"/>
</dbReference>
<dbReference type="InterPro" id="IPR050155">
    <property type="entry name" value="HAD-like_hydrolase_sf"/>
</dbReference>
<dbReference type="RefSeq" id="WP_066060935.1">
    <property type="nucleotide sequence ID" value="NZ_CP013015.1"/>
</dbReference>
<dbReference type="InterPro" id="IPR023198">
    <property type="entry name" value="PGP-like_dom2"/>
</dbReference>
<accession>A0A7U4QJF8</accession>
<organism evidence="5 6">
    <name type="scientific">Desulfofervidus auxilii</name>
    <dbReference type="NCBI Taxonomy" id="1621989"/>
    <lineage>
        <taxon>Bacteria</taxon>
        <taxon>Pseudomonadati</taxon>
        <taxon>Thermodesulfobacteriota</taxon>
        <taxon>Candidatus Desulfofervidia</taxon>
        <taxon>Candidatus Desulfofervidales</taxon>
        <taxon>Candidatus Desulfofervidaceae</taxon>
        <taxon>Candidatus Desulfofervidus</taxon>
    </lineage>
</organism>
<dbReference type="PANTHER" id="PTHR43434:SF1">
    <property type="entry name" value="PHOSPHOGLYCOLATE PHOSPHATASE"/>
    <property type="match status" value="1"/>
</dbReference>
<dbReference type="PANTHER" id="PTHR43434">
    <property type="entry name" value="PHOSPHOGLYCOLATE PHOSPHATASE"/>
    <property type="match status" value="1"/>
</dbReference>
<evidence type="ECO:0000256" key="3">
    <source>
        <dbReference type="ARBA" id="ARBA00006171"/>
    </source>
</evidence>
<sequence length="228" mass="25775">MKLVFFDIDNTLLKSCKTHSLAFIKAIEQVYKVKLNWEEFKKYNLPGMTDQEIILSVLEKAGVPEKVIQEKLKVCMNKVAYFFSVLLLNEKLTLLPGVKMALEKFRKSGVFMGIVTGNLESIAWEKLKKTKIAEYFAIGAFGSDHKDRTTLVNLALKRAKNYFNHTFSLHSTYLIGDTPRDIIAGKTIGVKTIAVATGSCSRESLLQFRPDLVLNNLAESQFFDLVLN</sequence>
<dbReference type="EMBL" id="CP013015">
    <property type="protein sequence ID" value="AMM40485.1"/>
    <property type="molecule type" value="Genomic_DNA"/>
</dbReference>
<dbReference type="EC" id="3.1.3.18" evidence="4"/>
<evidence type="ECO:0000313" key="6">
    <source>
        <dbReference type="Proteomes" id="UP000070560"/>
    </source>
</evidence>
<dbReference type="SFLD" id="SFLDG01129">
    <property type="entry name" value="C1.5:_HAD__Beta-PGM__Phosphata"/>
    <property type="match status" value="1"/>
</dbReference>